<protein>
    <submittedName>
        <fullName evidence="1">YlcI/YnfO family protein</fullName>
    </submittedName>
</protein>
<evidence type="ECO:0000313" key="1">
    <source>
        <dbReference type="EMBL" id="MFC0592612.1"/>
    </source>
</evidence>
<gene>
    <name evidence="1" type="ORF">ACFFGG_08590</name>
</gene>
<accession>A0ABV6PRZ1</accession>
<evidence type="ECO:0000313" key="2">
    <source>
        <dbReference type="Proteomes" id="UP001589834"/>
    </source>
</evidence>
<name>A0ABV6PRZ1_9BURK</name>
<keyword evidence="2" id="KW-1185">Reference proteome</keyword>
<dbReference type="EMBL" id="JBHLTN010000016">
    <property type="protein sequence ID" value="MFC0592612.1"/>
    <property type="molecule type" value="Genomic_DNA"/>
</dbReference>
<sequence>MKTAQLPPVRVAPAVRAQIEAVLQAGETLSQFVEQAAVQAAQRRQAQQAFVARGRAALARAQETGVLHDADDALAAMQARLDARVAALRRS</sequence>
<dbReference type="Proteomes" id="UP001589834">
    <property type="component" value="Unassembled WGS sequence"/>
</dbReference>
<organism evidence="1 2">
    <name type="scientific">Ottowia pentelensis</name>
    <dbReference type="NCBI Taxonomy" id="511108"/>
    <lineage>
        <taxon>Bacteria</taxon>
        <taxon>Pseudomonadati</taxon>
        <taxon>Pseudomonadota</taxon>
        <taxon>Betaproteobacteria</taxon>
        <taxon>Burkholderiales</taxon>
        <taxon>Comamonadaceae</taxon>
        <taxon>Ottowia</taxon>
    </lineage>
</organism>
<proteinExistence type="predicted"/>
<dbReference type="NCBIfam" id="NF041551">
    <property type="entry name" value="YlcI_YnfO_N"/>
    <property type="match status" value="1"/>
</dbReference>
<comment type="caution">
    <text evidence="1">The sequence shown here is derived from an EMBL/GenBank/DDBJ whole genome shotgun (WGS) entry which is preliminary data.</text>
</comment>
<reference evidence="1 2" key="1">
    <citation type="submission" date="2024-09" db="EMBL/GenBank/DDBJ databases">
        <authorList>
            <person name="Sun Q."/>
            <person name="Mori K."/>
        </authorList>
    </citation>
    <scope>NUCLEOTIDE SEQUENCE [LARGE SCALE GENOMIC DNA]</scope>
    <source>
        <strain evidence="1 2">NCAIM B.02336</strain>
    </source>
</reference>
<dbReference type="RefSeq" id="WP_293222894.1">
    <property type="nucleotide sequence ID" value="NZ_JBHLTN010000016.1"/>
</dbReference>